<evidence type="ECO:0000259" key="3">
    <source>
        <dbReference type="Pfam" id="PF07724"/>
    </source>
</evidence>
<feature type="domain" description="ATPase AAA-type core" evidence="3">
    <location>
        <begin position="162"/>
        <end position="285"/>
    </location>
</feature>
<gene>
    <name evidence="4" type="ORF">SAMN05216447_10851</name>
</gene>
<reference evidence="4 5" key="1">
    <citation type="submission" date="2016-10" db="EMBL/GenBank/DDBJ databases">
        <authorList>
            <person name="Varghese N."/>
            <person name="Submissions S."/>
        </authorList>
    </citation>
    <scope>NUCLEOTIDE SEQUENCE [LARGE SCALE GENOMIC DNA]</scope>
    <source>
        <strain evidence="4 5">WCP15</strain>
    </source>
</reference>
<dbReference type="Proteomes" id="UP000199135">
    <property type="component" value="Unassembled WGS sequence"/>
</dbReference>
<dbReference type="RefSeq" id="WP_090991488.1">
    <property type="nucleotide sequence ID" value="NZ_FNWT01000008.1"/>
</dbReference>
<name>A0A1H6JWX5_9ACTN</name>
<dbReference type="Gene3D" id="3.40.50.300">
    <property type="entry name" value="P-loop containing nucleotide triphosphate hydrolases"/>
    <property type="match status" value="1"/>
</dbReference>
<keyword evidence="2" id="KW-0067">ATP-binding</keyword>
<dbReference type="EMBL" id="FNWT01000008">
    <property type="protein sequence ID" value="SEH63554.1"/>
    <property type="molecule type" value="Genomic_DNA"/>
</dbReference>
<dbReference type="PANTHER" id="PTHR11638:SF18">
    <property type="entry name" value="HEAT SHOCK PROTEIN 104"/>
    <property type="match status" value="1"/>
</dbReference>
<evidence type="ECO:0000313" key="5">
    <source>
        <dbReference type="Proteomes" id="UP000199135"/>
    </source>
</evidence>
<dbReference type="SUPFAM" id="SSF52540">
    <property type="entry name" value="P-loop containing nucleoside triphosphate hydrolases"/>
    <property type="match status" value="1"/>
</dbReference>
<evidence type="ECO:0000256" key="2">
    <source>
        <dbReference type="ARBA" id="ARBA00022840"/>
    </source>
</evidence>
<organism evidence="4 5">
    <name type="scientific">Parafannyhessea umbonata</name>
    <dbReference type="NCBI Taxonomy" id="604330"/>
    <lineage>
        <taxon>Bacteria</taxon>
        <taxon>Bacillati</taxon>
        <taxon>Actinomycetota</taxon>
        <taxon>Coriobacteriia</taxon>
        <taxon>Coriobacteriales</taxon>
        <taxon>Atopobiaceae</taxon>
        <taxon>Parafannyhessea</taxon>
    </lineage>
</organism>
<keyword evidence="5" id="KW-1185">Reference proteome</keyword>
<evidence type="ECO:0000313" key="4">
    <source>
        <dbReference type="EMBL" id="SEH63554.1"/>
    </source>
</evidence>
<accession>A0A1H6JWX5</accession>
<evidence type="ECO:0000256" key="1">
    <source>
        <dbReference type="ARBA" id="ARBA00022741"/>
    </source>
</evidence>
<dbReference type="InterPro" id="IPR050130">
    <property type="entry name" value="ClpA_ClpB"/>
</dbReference>
<protein>
    <submittedName>
        <fullName evidence="4">Torsin</fullName>
    </submittedName>
</protein>
<dbReference type="InterPro" id="IPR027417">
    <property type="entry name" value="P-loop_NTPase"/>
</dbReference>
<dbReference type="PANTHER" id="PTHR11638">
    <property type="entry name" value="ATP-DEPENDENT CLP PROTEASE"/>
    <property type="match status" value="1"/>
</dbReference>
<dbReference type="InterPro" id="IPR003959">
    <property type="entry name" value="ATPase_AAA_core"/>
</dbReference>
<comment type="caution">
    <text evidence="4">The sequence shown here is derived from an EMBL/GenBank/DDBJ whole genome shotgun (WGS) entry which is preliminary data.</text>
</comment>
<proteinExistence type="predicted"/>
<sequence length="369" mass="41507">MRSYTIIIGSVSFFENSLQELSAEGEEFNDVITLFDTARNAGKSIGEVSSLIVRNNHYHGIAESAHARLGGLIEDVTESDACIYIHNPTSVLLRYIRREHEAGSCDLNIIEEPRSSLAGISDVQRKIEDVKRQIVGQDNALEEIAKTLNYLANTKRNKPYVLMLYGNSSLGKTETAKAIADTFFDGKMIERHLSMFEEFSLANSDYLFGGRPNVNSLGYELNERESNLLFFDEMDKCGASYRSAFYSLFDSPTFIDTTYEVDISGLLIVLTCNFLSEEEIKKNLGDPIYFRIDKSVYFEDFSPNDLLKILEIETDKQLSSVISGTDMDRQKVMQLAARKILVAESNGRTIQAAVRSTIESLLYESDPCK</sequence>
<keyword evidence="1" id="KW-0547">Nucleotide-binding</keyword>
<dbReference type="Pfam" id="PF07724">
    <property type="entry name" value="AAA_2"/>
    <property type="match status" value="1"/>
</dbReference>